<dbReference type="Proteomes" id="UP000324222">
    <property type="component" value="Unassembled WGS sequence"/>
</dbReference>
<feature type="region of interest" description="Disordered" evidence="1">
    <location>
        <begin position="1"/>
        <end position="71"/>
    </location>
</feature>
<sequence>MQVRGRQGTASPPQGRAALQREGRSHTQASDDTTTFLRNLGRGAVLNRPGKRKRKIEEEKTSEHKPGTPHFKERMINWRNWLLKFPDETKVDVLRPNDRWRSLQVHRAAQLAGGTLAVQQPPPWSRPKTH</sequence>
<accession>A0A5B7IHS4</accession>
<feature type="compositionally biased region" description="Polar residues" evidence="1">
    <location>
        <begin position="26"/>
        <end position="37"/>
    </location>
</feature>
<evidence type="ECO:0000313" key="2">
    <source>
        <dbReference type="EMBL" id="MPC81107.1"/>
    </source>
</evidence>
<comment type="caution">
    <text evidence="2">The sequence shown here is derived from an EMBL/GenBank/DDBJ whole genome shotgun (WGS) entry which is preliminary data.</text>
</comment>
<name>A0A5B7IHS4_PORTR</name>
<protein>
    <submittedName>
        <fullName evidence="2">Uncharacterized protein</fullName>
    </submittedName>
</protein>
<proteinExistence type="predicted"/>
<dbReference type="EMBL" id="VSRR010055950">
    <property type="protein sequence ID" value="MPC81107.1"/>
    <property type="molecule type" value="Genomic_DNA"/>
</dbReference>
<keyword evidence="3" id="KW-1185">Reference proteome</keyword>
<feature type="compositionally biased region" description="Basic and acidic residues" evidence="1">
    <location>
        <begin position="55"/>
        <end position="71"/>
    </location>
</feature>
<organism evidence="2 3">
    <name type="scientific">Portunus trituberculatus</name>
    <name type="common">Swimming crab</name>
    <name type="synonym">Neptunus trituberculatus</name>
    <dbReference type="NCBI Taxonomy" id="210409"/>
    <lineage>
        <taxon>Eukaryota</taxon>
        <taxon>Metazoa</taxon>
        <taxon>Ecdysozoa</taxon>
        <taxon>Arthropoda</taxon>
        <taxon>Crustacea</taxon>
        <taxon>Multicrustacea</taxon>
        <taxon>Malacostraca</taxon>
        <taxon>Eumalacostraca</taxon>
        <taxon>Eucarida</taxon>
        <taxon>Decapoda</taxon>
        <taxon>Pleocyemata</taxon>
        <taxon>Brachyura</taxon>
        <taxon>Eubrachyura</taxon>
        <taxon>Portunoidea</taxon>
        <taxon>Portunidae</taxon>
        <taxon>Portuninae</taxon>
        <taxon>Portunus</taxon>
    </lineage>
</organism>
<evidence type="ECO:0000256" key="1">
    <source>
        <dbReference type="SAM" id="MobiDB-lite"/>
    </source>
</evidence>
<dbReference type="AlphaFoldDB" id="A0A5B7IHS4"/>
<gene>
    <name evidence="2" type="ORF">E2C01_075708</name>
</gene>
<reference evidence="2 3" key="1">
    <citation type="submission" date="2019-05" db="EMBL/GenBank/DDBJ databases">
        <title>Another draft genome of Portunus trituberculatus and its Hox gene families provides insights of decapod evolution.</title>
        <authorList>
            <person name="Jeong J.-H."/>
            <person name="Song I."/>
            <person name="Kim S."/>
            <person name="Choi T."/>
            <person name="Kim D."/>
            <person name="Ryu S."/>
            <person name="Kim W."/>
        </authorList>
    </citation>
    <scope>NUCLEOTIDE SEQUENCE [LARGE SCALE GENOMIC DNA]</scope>
    <source>
        <tissue evidence="2">Muscle</tissue>
    </source>
</reference>
<evidence type="ECO:0000313" key="3">
    <source>
        <dbReference type="Proteomes" id="UP000324222"/>
    </source>
</evidence>